<accession>A0A4R6RA12</accession>
<dbReference type="RefSeq" id="WP_133608735.1">
    <property type="nucleotide sequence ID" value="NZ_SNXW01000005.1"/>
</dbReference>
<dbReference type="EMBL" id="SNXW01000005">
    <property type="protein sequence ID" value="TDP82832.1"/>
    <property type="molecule type" value="Genomic_DNA"/>
</dbReference>
<evidence type="ECO:0000256" key="2">
    <source>
        <dbReference type="SAM" id="Phobius"/>
    </source>
</evidence>
<dbReference type="PROSITE" id="PS50887">
    <property type="entry name" value="GGDEF"/>
    <property type="match status" value="1"/>
</dbReference>
<dbReference type="InterPro" id="IPR052163">
    <property type="entry name" value="DGC-Regulatory_Protein"/>
</dbReference>
<comment type="caution">
    <text evidence="4">The sequence shown here is derived from an EMBL/GenBank/DDBJ whole genome shotgun (WGS) entry which is preliminary data.</text>
</comment>
<dbReference type="InterPro" id="IPR043128">
    <property type="entry name" value="Rev_trsase/Diguanyl_cyclase"/>
</dbReference>
<feature type="transmembrane region" description="Helical" evidence="2">
    <location>
        <begin position="170"/>
        <end position="190"/>
    </location>
</feature>
<dbReference type="PANTHER" id="PTHR46663:SF2">
    <property type="entry name" value="GGDEF DOMAIN-CONTAINING PROTEIN"/>
    <property type="match status" value="1"/>
</dbReference>
<dbReference type="FunFam" id="3.30.70.270:FF:000001">
    <property type="entry name" value="Diguanylate cyclase domain protein"/>
    <property type="match status" value="1"/>
</dbReference>
<dbReference type="Proteomes" id="UP000294593">
    <property type="component" value="Unassembled WGS sequence"/>
</dbReference>
<dbReference type="Pfam" id="PF00990">
    <property type="entry name" value="GGDEF"/>
    <property type="match status" value="1"/>
</dbReference>
<keyword evidence="2" id="KW-0812">Transmembrane</keyword>
<dbReference type="SMART" id="SM00267">
    <property type="entry name" value="GGDEF"/>
    <property type="match status" value="1"/>
</dbReference>
<feature type="transmembrane region" description="Helical" evidence="2">
    <location>
        <begin position="90"/>
        <end position="107"/>
    </location>
</feature>
<reference evidence="4 5" key="1">
    <citation type="submission" date="2019-03" db="EMBL/GenBank/DDBJ databases">
        <title>Genomic Encyclopedia of Type Strains, Phase IV (KMG-IV): sequencing the most valuable type-strain genomes for metagenomic binning, comparative biology and taxonomic classification.</title>
        <authorList>
            <person name="Goeker M."/>
        </authorList>
    </citation>
    <scope>NUCLEOTIDE SEQUENCE [LARGE SCALE GENOMIC DNA]</scope>
    <source>
        <strain evidence="4 5">DSM 11901</strain>
    </source>
</reference>
<keyword evidence="2" id="KW-0472">Membrane</keyword>
<dbReference type="PANTHER" id="PTHR46663">
    <property type="entry name" value="DIGUANYLATE CYCLASE DGCT-RELATED"/>
    <property type="match status" value="1"/>
</dbReference>
<dbReference type="InterPro" id="IPR000160">
    <property type="entry name" value="GGDEF_dom"/>
</dbReference>
<protein>
    <submittedName>
        <fullName evidence="4">Diguanylate cyclase (GGDEF)-like protein</fullName>
    </submittedName>
</protein>
<dbReference type="AlphaFoldDB" id="A0A4R6RA12"/>
<evidence type="ECO:0000313" key="5">
    <source>
        <dbReference type="Proteomes" id="UP000294593"/>
    </source>
</evidence>
<feature type="compositionally biased region" description="Polar residues" evidence="1">
    <location>
        <begin position="383"/>
        <end position="397"/>
    </location>
</feature>
<feature type="transmembrane region" description="Helical" evidence="2">
    <location>
        <begin position="31"/>
        <end position="51"/>
    </location>
</feature>
<dbReference type="SUPFAM" id="SSF55073">
    <property type="entry name" value="Nucleotide cyclase"/>
    <property type="match status" value="1"/>
</dbReference>
<feature type="transmembrane region" description="Helical" evidence="2">
    <location>
        <begin position="136"/>
        <end position="158"/>
    </location>
</feature>
<sequence length="406" mass="43926">MTEWHAHGEPDPGIDPDIRLQQIRETFVDDVLRGLVWLALCILAVSFWRNFLGPSSLRWPAAFAMVAVSTASLCTLFLRRKHLSYRFKATGLLCVLFLTATGGLVSFGQAAPTGNFFAMGFFVSAVLFARHTVFMLIGGTALVIACAAFAALSGLHTVPINLNAVAMQPVVWVNLMLTLALSAGAIATAMGSFMRAMQSLLEDVHRQQTEIKAQRDQIRHLATHDNLTGLPIMRLAVDRSHQAMAHARHSGQKIAFMFLDLDGFKEVNDRHGHEAGDRVLQTVAERLKSAVRSADTAARIGGDEFVVILSDLSHAHFAGDVAEKILRAIGAPIAYDGHALSVGASIGIAIFPDHAEDLDALKRVADRAMYAVKASGKNRYQFAQPSTQASTQPSAQPSALPIQLQA</sequence>
<dbReference type="OrthoDB" id="9812260at2"/>
<evidence type="ECO:0000259" key="3">
    <source>
        <dbReference type="PROSITE" id="PS50887"/>
    </source>
</evidence>
<dbReference type="CDD" id="cd01949">
    <property type="entry name" value="GGDEF"/>
    <property type="match status" value="1"/>
</dbReference>
<evidence type="ECO:0000313" key="4">
    <source>
        <dbReference type="EMBL" id="TDP82832.1"/>
    </source>
</evidence>
<feature type="region of interest" description="Disordered" evidence="1">
    <location>
        <begin position="383"/>
        <end position="406"/>
    </location>
</feature>
<name>A0A4R6RA12_9BURK</name>
<gene>
    <name evidence="4" type="ORF">EV672_10519</name>
</gene>
<dbReference type="NCBIfam" id="TIGR00254">
    <property type="entry name" value="GGDEF"/>
    <property type="match status" value="1"/>
</dbReference>
<dbReference type="GO" id="GO:0003824">
    <property type="term" value="F:catalytic activity"/>
    <property type="evidence" value="ECO:0007669"/>
    <property type="project" value="UniProtKB-ARBA"/>
</dbReference>
<keyword evidence="5" id="KW-1185">Reference proteome</keyword>
<dbReference type="InterPro" id="IPR029787">
    <property type="entry name" value="Nucleotide_cyclase"/>
</dbReference>
<keyword evidence="2" id="KW-1133">Transmembrane helix</keyword>
<proteinExistence type="predicted"/>
<dbReference type="Gene3D" id="3.30.70.270">
    <property type="match status" value="1"/>
</dbReference>
<feature type="domain" description="GGDEF" evidence="3">
    <location>
        <begin position="252"/>
        <end position="385"/>
    </location>
</feature>
<feature type="transmembrane region" description="Helical" evidence="2">
    <location>
        <begin position="57"/>
        <end position="78"/>
    </location>
</feature>
<evidence type="ECO:0000256" key="1">
    <source>
        <dbReference type="SAM" id="MobiDB-lite"/>
    </source>
</evidence>
<organism evidence="4 5">
    <name type="scientific">Aquabacterium commune</name>
    <dbReference type="NCBI Taxonomy" id="70586"/>
    <lineage>
        <taxon>Bacteria</taxon>
        <taxon>Pseudomonadati</taxon>
        <taxon>Pseudomonadota</taxon>
        <taxon>Betaproteobacteria</taxon>
        <taxon>Burkholderiales</taxon>
        <taxon>Aquabacterium</taxon>
    </lineage>
</organism>